<comment type="subcellular location">
    <subcellularLocation>
        <location evidence="1">Cell membrane</location>
        <topology evidence="1">Multi-pass membrane protein</topology>
    </subcellularLocation>
</comment>
<dbReference type="PANTHER" id="PTHR43394">
    <property type="entry name" value="ATP-DEPENDENT PERMEASE MDL1, MITOCHONDRIAL"/>
    <property type="match status" value="1"/>
</dbReference>
<dbReference type="AlphaFoldDB" id="A0A1F6C4R8"/>
<proteinExistence type="predicted"/>
<reference evidence="11 12" key="1">
    <citation type="journal article" date="2016" name="Nat. Commun.">
        <title>Thousands of microbial genomes shed light on interconnected biogeochemical processes in an aquifer system.</title>
        <authorList>
            <person name="Anantharaman K."/>
            <person name="Brown C.T."/>
            <person name="Hug L.A."/>
            <person name="Sharon I."/>
            <person name="Castelle C.J."/>
            <person name="Probst A.J."/>
            <person name="Thomas B.C."/>
            <person name="Singh A."/>
            <person name="Wilkins M.J."/>
            <person name="Karaoz U."/>
            <person name="Brodie E.L."/>
            <person name="Williams K.H."/>
            <person name="Hubbard S.S."/>
            <person name="Banfield J.F."/>
        </authorList>
    </citation>
    <scope>NUCLEOTIDE SEQUENCE [LARGE SCALE GENOMIC DNA]</scope>
    <source>
        <strain evidence="12">RIFCSPLOWO2_12_FULL_64_10</strain>
    </source>
</reference>
<dbReference type="EMBL" id="MFKF01000419">
    <property type="protein sequence ID" value="OGG44012.1"/>
    <property type="molecule type" value="Genomic_DNA"/>
</dbReference>
<organism evidence="11 12">
    <name type="scientific">Handelsmanbacteria sp. (strain RIFCSPLOWO2_12_FULL_64_10)</name>
    <dbReference type="NCBI Taxonomy" id="1817868"/>
    <lineage>
        <taxon>Bacteria</taxon>
        <taxon>Candidatus Handelsmaniibacteriota</taxon>
    </lineage>
</organism>
<sequence length="589" mass="65962">MNSNYKKILVFLWPYRRQIVFSLSTAVIMTIISLIPPLVMRAVVDSVIGEGHYEILEALLFVALAVPALTAALRYLNAYTITRVAQRVVLDIRFGLYRHVLNLSLRFHGEMGTGKIMSRIMGDVATIQNMITLQTITIVTDIVAFWFALIACFQISWKLSIILTALFPLYLFNFLFFAPRIRSANLAFRRKMDEISATLQERLSGVRLVKAYSREKHETRDFLVHTRQSLTHAMRSTMFGVSSTTGARMLQGLKNTFLFALGCYLVVKREITYGDLTAFMSYSFRVFQPAVNFTEIANQLERTMVSASRIFEVLDQAPEVRDRPGAVPLPPIVGHVRFEDVRFEYIPGKSIIKGINLEVQPGATVALVGHTGCGKTTLTSLLLRFYDVQSGRITIDGHDVRDVKVRSLRKQIGQVLQDSVVFNTTLRDNIRFGKPDATDAEIIEAAKIAEIHDFIVRTPDGYDTVLGERGVKLSVGEKQRLAIARAVITDPGILVLDEATASLDSNSEALIQKALQRVLQNRTSFVIAHRLSTIVNADLIVVMDAGEVLETGRHFELLSKPGSFYKHLYEQQYAALAEQHAEVMQAAGS</sequence>
<evidence type="ECO:0000256" key="7">
    <source>
        <dbReference type="ARBA" id="ARBA00023136"/>
    </source>
</evidence>
<gene>
    <name evidence="11" type="ORF">A3F84_08195</name>
</gene>
<dbReference type="InterPro" id="IPR036640">
    <property type="entry name" value="ABC1_TM_sf"/>
</dbReference>
<feature type="domain" description="ABC transmembrane type-1" evidence="10">
    <location>
        <begin position="20"/>
        <end position="302"/>
    </location>
</feature>
<dbReference type="SUPFAM" id="SSF90123">
    <property type="entry name" value="ABC transporter transmembrane region"/>
    <property type="match status" value="1"/>
</dbReference>
<evidence type="ECO:0000256" key="2">
    <source>
        <dbReference type="ARBA" id="ARBA00022448"/>
    </source>
</evidence>
<dbReference type="PANTHER" id="PTHR43394:SF1">
    <property type="entry name" value="ATP-BINDING CASSETTE SUB-FAMILY B MEMBER 10, MITOCHONDRIAL"/>
    <property type="match status" value="1"/>
</dbReference>
<dbReference type="Proteomes" id="UP000178606">
    <property type="component" value="Unassembled WGS sequence"/>
</dbReference>
<dbReference type="Gene3D" id="3.40.50.300">
    <property type="entry name" value="P-loop containing nucleotide triphosphate hydrolases"/>
    <property type="match status" value="1"/>
</dbReference>
<dbReference type="InterPro" id="IPR011527">
    <property type="entry name" value="ABC1_TM_dom"/>
</dbReference>
<keyword evidence="7 8" id="KW-0472">Membrane</keyword>
<dbReference type="InterPro" id="IPR017871">
    <property type="entry name" value="ABC_transporter-like_CS"/>
</dbReference>
<feature type="transmembrane region" description="Helical" evidence="8">
    <location>
        <begin position="136"/>
        <end position="156"/>
    </location>
</feature>
<keyword evidence="5" id="KW-0067">ATP-binding</keyword>
<feature type="transmembrane region" description="Helical" evidence="8">
    <location>
        <begin position="59"/>
        <end position="77"/>
    </location>
</feature>
<evidence type="ECO:0000256" key="5">
    <source>
        <dbReference type="ARBA" id="ARBA00022840"/>
    </source>
</evidence>
<evidence type="ECO:0000256" key="1">
    <source>
        <dbReference type="ARBA" id="ARBA00004651"/>
    </source>
</evidence>
<dbReference type="Pfam" id="PF00664">
    <property type="entry name" value="ABC_membrane"/>
    <property type="match status" value="1"/>
</dbReference>
<dbReference type="Gene3D" id="1.20.1560.10">
    <property type="entry name" value="ABC transporter type 1, transmembrane domain"/>
    <property type="match status" value="1"/>
</dbReference>
<evidence type="ECO:0008006" key="13">
    <source>
        <dbReference type="Google" id="ProtNLM"/>
    </source>
</evidence>
<evidence type="ECO:0000259" key="10">
    <source>
        <dbReference type="PROSITE" id="PS50929"/>
    </source>
</evidence>
<accession>A0A1F6C4R8</accession>
<dbReference type="SUPFAM" id="SSF52540">
    <property type="entry name" value="P-loop containing nucleoside triphosphate hydrolases"/>
    <property type="match status" value="1"/>
</dbReference>
<feature type="transmembrane region" description="Helical" evidence="8">
    <location>
        <begin position="162"/>
        <end position="181"/>
    </location>
</feature>
<dbReference type="GO" id="GO:0015421">
    <property type="term" value="F:ABC-type oligopeptide transporter activity"/>
    <property type="evidence" value="ECO:0007669"/>
    <property type="project" value="TreeGrafter"/>
</dbReference>
<dbReference type="PROSITE" id="PS50929">
    <property type="entry name" value="ABC_TM1F"/>
    <property type="match status" value="1"/>
</dbReference>
<evidence type="ECO:0000259" key="9">
    <source>
        <dbReference type="PROSITE" id="PS50893"/>
    </source>
</evidence>
<dbReference type="GO" id="GO:0005524">
    <property type="term" value="F:ATP binding"/>
    <property type="evidence" value="ECO:0007669"/>
    <property type="project" value="UniProtKB-KW"/>
</dbReference>
<dbReference type="FunFam" id="3.40.50.300:FF:000287">
    <property type="entry name" value="Multidrug ABC transporter ATP-binding protein"/>
    <property type="match status" value="1"/>
</dbReference>
<keyword evidence="6 8" id="KW-1133">Transmembrane helix</keyword>
<dbReference type="InterPro" id="IPR003439">
    <property type="entry name" value="ABC_transporter-like_ATP-bd"/>
</dbReference>
<evidence type="ECO:0000256" key="4">
    <source>
        <dbReference type="ARBA" id="ARBA00022741"/>
    </source>
</evidence>
<evidence type="ECO:0000256" key="3">
    <source>
        <dbReference type="ARBA" id="ARBA00022692"/>
    </source>
</evidence>
<dbReference type="SMART" id="SM00382">
    <property type="entry name" value="AAA"/>
    <property type="match status" value="1"/>
</dbReference>
<keyword evidence="2" id="KW-0813">Transport</keyword>
<dbReference type="GO" id="GO:0005886">
    <property type="term" value="C:plasma membrane"/>
    <property type="evidence" value="ECO:0007669"/>
    <property type="project" value="UniProtKB-SubCell"/>
</dbReference>
<dbReference type="GO" id="GO:0016887">
    <property type="term" value="F:ATP hydrolysis activity"/>
    <property type="evidence" value="ECO:0007669"/>
    <property type="project" value="InterPro"/>
</dbReference>
<dbReference type="InterPro" id="IPR027417">
    <property type="entry name" value="P-loop_NTPase"/>
</dbReference>
<evidence type="ECO:0000313" key="12">
    <source>
        <dbReference type="Proteomes" id="UP000178606"/>
    </source>
</evidence>
<keyword evidence="4" id="KW-0547">Nucleotide-binding</keyword>
<feature type="domain" description="ABC transporter" evidence="9">
    <location>
        <begin position="336"/>
        <end position="570"/>
    </location>
</feature>
<dbReference type="CDD" id="cd07346">
    <property type="entry name" value="ABC_6TM_exporters"/>
    <property type="match status" value="1"/>
</dbReference>
<protein>
    <recommendedName>
        <fullName evidence="13">ABC transporter ATP-binding protein</fullName>
    </recommendedName>
</protein>
<comment type="caution">
    <text evidence="11">The sequence shown here is derived from an EMBL/GenBank/DDBJ whole genome shotgun (WGS) entry which is preliminary data.</text>
</comment>
<name>A0A1F6C4R8_HANXR</name>
<dbReference type="Pfam" id="PF00005">
    <property type="entry name" value="ABC_tran"/>
    <property type="match status" value="1"/>
</dbReference>
<dbReference type="InterPro" id="IPR039421">
    <property type="entry name" value="Type_1_exporter"/>
</dbReference>
<evidence type="ECO:0000256" key="6">
    <source>
        <dbReference type="ARBA" id="ARBA00022989"/>
    </source>
</evidence>
<evidence type="ECO:0000256" key="8">
    <source>
        <dbReference type="SAM" id="Phobius"/>
    </source>
</evidence>
<keyword evidence="3 8" id="KW-0812">Transmembrane</keyword>
<dbReference type="PROSITE" id="PS50893">
    <property type="entry name" value="ABC_TRANSPORTER_2"/>
    <property type="match status" value="1"/>
</dbReference>
<dbReference type="InterPro" id="IPR003593">
    <property type="entry name" value="AAA+_ATPase"/>
</dbReference>
<evidence type="ECO:0000313" key="11">
    <source>
        <dbReference type="EMBL" id="OGG44012.1"/>
    </source>
</evidence>
<feature type="transmembrane region" description="Helical" evidence="8">
    <location>
        <begin position="20"/>
        <end position="39"/>
    </location>
</feature>
<dbReference type="PROSITE" id="PS00211">
    <property type="entry name" value="ABC_TRANSPORTER_1"/>
    <property type="match status" value="1"/>
</dbReference>